<keyword evidence="1" id="KW-0812">Transmembrane</keyword>
<feature type="transmembrane region" description="Helical" evidence="1">
    <location>
        <begin position="27"/>
        <end position="47"/>
    </location>
</feature>
<feature type="transmembrane region" description="Helical" evidence="1">
    <location>
        <begin position="129"/>
        <end position="152"/>
    </location>
</feature>
<dbReference type="PIRSF" id="PIRSF027391">
    <property type="entry name" value="Hpre_diP_synt_I"/>
    <property type="match status" value="1"/>
</dbReference>
<evidence type="ECO:0000256" key="1">
    <source>
        <dbReference type="SAM" id="Phobius"/>
    </source>
</evidence>
<name>A0A9D2DRC6_9FIRM</name>
<evidence type="ECO:0000313" key="2">
    <source>
        <dbReference type="EMBL" id="HIZ21665.1"/>
    </source>
</evidence>
<accession>A0A9D2DRC6</accession>
<dbReference type="Gene3D" id="1.10.1760.20">
    <property type="match status" value="1"/>
</dbReference>
<keyword evidence="1" id="KW-0472">Membrane</keyword>
<dbReference type="InterPro" id="IPR010898">
    <property type="entry name" value="Hpre_diP_synth_I"/>
</dbReference>
<dbReference type="InterPro" id="IPR014535">
    <property type="entry name" value="Hpre_diP_synt_I"/>
</dbReference>
<organism evidence="2 3">
    <name type="scientific">Candidatus Blautia faecigallinarum</name>
    <dbReference type="NCBI Taxonomy" id="2838488"/>
    <lineage>
        <taxon>Bacteria</taxon>
        <taxon>Bacillati</taxon>
        <taxon>Bacillota</taxon>
        <taxon>Clostridia</taxon>
        <taxon>Lachnospirales</taxon>
        <taxon>Lachnospiraceae</taxon>
        <taxon>Blautia</taxon>
    </lineage>
</organism>
<dbReference type="AlphaFoldDB" id="A0A9D2DRC6"/>
<dbReference type="Pfam" id="PF07456">
    <property type="entry name" value="Hpre_diP_synt_I"/>
    <property type="match status" value="1"/>
</dbReference>
<keyword evidence="1" id="KW-1133">Transmembrane helix</keyword>
<proteinExistence type="predicted"/>
<reference evidence="2" key="1">
    <citation type="journal article" date="2021" name="PeerJ">
        <title>Extensive microbial diversity within the chicken gut microbiome revealed by metagenomics and culture.</title>
        <authorList>
            <person name="Gilroy R."/>
            <person name="Ravi A."/>
            <person name="Getino M."/>
            <person name="Pursley I."/>
            <person name="Horton D.L."/>
            <person name="Alikhan N.F."/>
            <person name="Baker D."/>
            <person name="Gharbi K."/>
            <person name="Hall N."/>
            <person name="Watson M."/>
            <person name="Adriaenssens E.M."/>
            <person name="Foster-Nyarko E."/>
            <person name="Jarju S."/>
            <person name="Secka A."/>
            <person name="Antonio M."/>
            <person name="Oren A."/>
            <person name="Chaudhuri R.R."/>
            <person name="La Ragione R."/>
            <person name="Hildebrand F."/>
            <person name="Pallen M.J."/>
        </authorList>
    </citation>
    <scope>NUCLEOTIDE SEQUENCE</scope>
    <source>
        <strain evidence="2">14324</strain>
    </source>
</reference>
<comment type="caution">
    <text evidence="2">The sequence shown here is derived from an EMBL/GenBank/DDBJ whole genome shotgun (WGS) entry which is preliminary data.</text>
</comment>
<protein>
    <submittedName>
        <fullName evidence="2">Gx transporter family protein</fullName>
    </submittedName>
</protein>
<reference evidence="2" key="2">
    <citation type="submission" date="2021-04" db="EMBL/GenBank/DDBJ databases">
        <authorList>
            <person name="Gilroy R."/>
        </authorList>
    </citation>
    <scope>NUCLEOTIDE SEQUENCE</scope>
    <source>
        <strain evidence="2">14324</strain>
    </source>
</reference>
<dbReference type="Proteomes" id="UP000824041">
    <property type="component" value="Unassembled WGS sequence"/>
</dbReference>
<dbReference type="EMBL" id="DXBU01000030">
    <property type="protein sequence ID" value="HIZ21665.1"/>
    <property type="molecule type" value="Genomic_DNA"/>
</dbReference>
<gene>
    <name evidence="2" type="ORF">IAA21_02550</name>
</gene>
<sequence>MGRKIADLGFFTSLGIILGYVDTLIPVFSGVPGIKLGLANLAVLFVLYRHGIRSAGMVSFIRILAVGFLFGNLFSIFYSLAGGFMSLSVMALLKKSRRFSMIGVSIAGGVSHNVGQILAAMAVVESPSVLYYLPVLLISGVITGFCIGTAALEVWKRIGKEYE</sequence>
<evidence type="ECO:0000313" key="3">
    <source>
        <dbReference type="Proteomes" id="UP000824041"/>
    </source>
</evidence>
<feature type="transmembrane region" description="Helical" evidence="1">
    <location>
        <begin position="100"/>
        <end position="123"/>
    </location>
</feature>